<organism evidence="1 2">
    <name type="scientific">Laccaria amethystina LaAM-08-1</name>
    <dbReference type="NCBI Taxonomy" id="1095629"/>
    <lineage>
        <taxon>Eukaryota</taxon>
        <taxon>Fungi</taxon>
        <taxon>Dikarya</taxon>
        <taxon>Basidiomycota</taxon>
        <taxon>Agaricomycotina</taxon>
        <taxon>Agaricomycetes</taxon>
        <taxon>Agaricomycetidae</taxon>
        <taxon>Agaricales</taxon>
        <taxon>Agaricineae</taxon>
        <taxon>Hydnangiaceae</taxon>
        <taxon>Laccaria</taxon>
    </lineage>
</organism>
<accession>A0A0C9WL70</accession>
<keyword evidence="2" id="KW-1185">Reference proteome</keyword>
<dbReference type="AlphaFoldDB" id="A0A0C9WL70"/>
<sequence>MRWALLGHEHAITFLHIDCEGLGTDLLVADGGKVWGFLRERLGNPLSSINFFLKDTFRLDEVLDSSDYDFEAVALRPRDRLFMMPCQPHFVFGYAHTICLGGHYYLSNQMQQTLRGLIHSFILHKFLTNTSHPTRVLLRRMILFYHMGLLEDEIPESGVLSVSPISFLSYMHKTDPATSHLPNVKDIDGLMNLLSACVLVILGNVLDFRTYRAPSQEEYTKADKNQQILIDNEINTIPVNERLAICYARGVALRLVNWIRHCSVITGPGGAIIDDLPSRFFVQIAQALIKYKEGANNSRLDLEANCTLDMLIKQVNNVVAVDPQISSLWSERDLLSSDSLELANQGEYSVQWLPDAQRKWSSIGYDFFRDGVTGLDEHYFNAQKDRQLLESSLVIPQLKTFSSASRHSSKRARLG</sequence>
<gene>
    <name evidence="1" type="ORF">K443DRAFT_580871</name>
</gene>
<reference evidence="1 2" key="1">
    <citation type="submission" date="2014-04" db="EMBL/GenBank/DDBJ databases">
        <authorList>
            <consortium name="DOE Joint Genome Institute"/>
            <person name="Kuo A."/>
            <person name="Kohler A."/>
            <person name="Nagy L.G."/>
            <person name="Floudas D."/>
            <person name="Copeland A."/>
            <person name="Barry K.W."/>
            <person name="Cichocki N."/>
            <person name="Veneault-Fourrey C."/>
            <person name="LaButti K."/>
            <person name="Lindquist E.A."/>
            <person name="Lipzen A."/>
            <person name="Lundell T."/>
            <person name="Morin E."/>
            <person name="Murat C."/>
            <person name="Sun H."/>
            <person name="Tunlid A."/>
            <person name="Henrissat B."/>
            <person name="Grigoriev I.V."/>
            <person name="Hibbett D.S."/>
            <person name="Martin F."/>
            <person name="Nordberg H.P."/>
            <person name="Cantor M.N."/>
            <person name="Hua S.X."/>
        </authorList>
    </citation>
    <scope>NUCLEOTIDE SEQUENCE [LARGE SCALE GENOMIC DNA]</scope>
    <source>
        <strain evidence="1 2">LaAM-08-1</strain>
    </source>
</reference>
<proteinExistence type="predicted"/>
<dbReference type="Proteomes" id="UP000054477">
    <property type="component" value="Unassembled WGS sequence"/>
</dbReference>
<evidence type="ECO:0000313" key="1">
    <source>
        <dbReference type="EMBL" id="KIJ90035.1"/>
    </source>
</evidence>
<reference evidence="2" key="2">
    <citation type="submission" date="2015-01" db="EMBL/GenBank/DDBJ databases">
        <title>Evolutionary Origins and Diversification of the Mycorrhizal Mutualists.</title>
        <authorList>
            <consortium name="DOE Joint Genome Institute"/>
            <consortium name="Mycorrhizal Genomics Consortium"/>
            <person name="Kohler A."/>
            <person name="Kuo A."/>
            <person name="Nagy L.G."/>
            <person name="Floudas D."/>
            <person name="Copeland A."/>
            <person name="Barry K.W."/>
            <person name="Cichocki N."/>
            <person name="Veneault-Fourrey C."/>
            <person name="LaButti K."/>
            <person name="Lindquist E.A."/>
            <person name="Lipzen A."/>
            <person name="Lundell T."/>
            <person name="Morin E."/>
            <person name="Murat C."/>
            <person name="Riley R."/>
            <person name="Ohm R."/>
            <person name="Sun H."/>
            <person name="Tunlid A."/>
            <person name="Henrissat B."/>
            <person name="Grigoriev I.V."/>
            <person name="Hibbett D.S."/>
            <person name="Martin F."/>
        </authorList>
    </citation>
    <scope>NUCLEOTIDE SEQUENCE [LARGE SCALE GENOMIC DNA]</scope>
    <source>
        <strain evidence="2">LaAM-08-1</strain>
    </source>
</reference>
<protein>
    <submittedName>
        <fullName evidence="1">Uncharacterized protein</fullName>
    </submittedName>
</protein>
<evidence type="ECO:0000313" key="2">
    <source>
        <dbReference type="Proteomes" id="UP000054477"/>
    </source>
</evidence>
<dbReference type="EMBL" id="KN839313">
    <property type="protein sequence ID" value="KIJ90035.1"/>
    <property type="molecule type" value="Genomic_DNA"/>
</dbReference>
<name>A0A0C9WL70_9AGAR</name>
<dbReference type="HOGENOM" id="CLU_018192_0_0_1"/>
<dbReference type="OrthoDB" id="3270451at2759"/>